<name>A0A316I4M2_9PSEU</name>
<dbReference type="AlphaFoldDB" id="A0A316I4M2"/>
<sequence>MPRWKNLVNALTRPRQGFSADGRTLGLGLATALNEQRKDAEAVAAVAKTLRPNSQGKDAEGHTIHG</sequence>
<evidence type="ECO:0000313" key="2">
    <source>
        <dbReference type="EMBL" id="RAS70913.1"/>
    </source>
</evidence>
<dbReference type="Proteomes" id="UP000246005">
    <property type="component" value="Unassembled WGS sequence"/>
</dbReference>
<evidence type="ECO:0000313" key="3">
    <source>
        <dbReference type="Proteomes" id="UP000246005"/>
    </source>
</evidence>
<evidence type="ECO:0000313" key="1">
    <source>
        <dbReference type="EMBL" id="PWK88346.1"/>
    </source>
</evidence>
<protein>
    <submittedName>
        <fullName evidence="1">Uncharacterized protein</fullName>
    </submittedName>
</protein>
<gene>
    <name evidence="2" type="ORF">C8D87_1011214</name>
    <name evidence="1" type="ORF">C8D88_103542</name>
</gene>
<accession>A0A316I4M2</accession>
<dbReference type="EMBL" id="QGHB01000003">
    <property type="protein sequence ID" value="PWK88346.1"/>
    <property type="molecule type" value="Genomic_DNA"/>
</dbReference>
<reference evidence="1 3" key="1">
    <citation type="submission" date="2018-05" db="EMBL/GenBank/DDBJ databases">
        <title>Genomic Encyclopedia of Type Strains, Phase IV (KMG-IV): sequencing the most valuable type-strain genomes for metagenomic binning, comparative biology and taxonomic classification.</title>
        <authorList>
            <person name="Goeker M."/>
        </authorList>
    </citation>
    <scope>NUCLEOTIDE SEQUENCE [LARGE SCALE GENOMIC DNA]</scope>
    <source>
        <strain evidence="2 4">DSM 45479</strain>
        <strain evidence="1 3">DSM 45480</strain>
    </source>
</reference>
<dbReference type="RefSeq" id="WP_109636335.1">
    <property type="nucleotide sequence ID" value="NZ_QGHB01000003.1"/>
</dbReference>
<proteinExistence type="predicted"/>
<dbReference type="EMBL" id="QLTT01000001">
    <property type="protein sequence ID" value="RAS70913.1"/>
    <property type="molecule type" value="Genomic_DNA"/>
</dbReference>
<dbReference type="Proteomes" id="UP000248714">
    <property type="component" value="Unassembled WGS sequence"/>
</dbReference>
<dbReference type="OrthoDB" id="3537847at2"/>
<organism evidence="1 3">
    <name type="scientific">Lentzea atacamensis</name>
    <dbReference type="NCBI Taxonomy" id="531938"/>
    <lineage>
        <taxon>Bacteria</taxon>
        <taxon>Bacillati</taxon>
        <taxon>Actinomycetota</taxon>
        <taxon>Actinomycetes</taxon>
        <taxon>Pseudonocardiales</taxon>
        <taxon>Pseudonocardiaceae</taxon>
        <taxon>Lentzea</taxon>
    </lineage>
</organism>
<comment type="caution">
    <text evidence="1">The sequence shown here is derived from an EMBL/GenBank/DDBJ whole genome shotgun (WGS) entry which is preliminary data.</text>
</comment>
<evidence type="ECO:0000313" key="4">
    <source>
        <dbReference type="Proteomes" id="UP000248714"/>
    </source>
</evidence>
<keyword evidence="4" id="KW-1185">Reference proteome</keyword>